<feature type="transmembrane region" description="Helical" evidence="9">
    <location>
        <begin position="743"/>
        <end position="761"/>
    </location>
</feature>
<dbReference type="GO" id="GO:0016887">
    <property type="term" value="F:ATP hydrolysis activity"/>
    <property type="evidence" value="ECO:0007669"/>
    <property type="project" value="InterPro"/>
</dbReference>
<evidence type="ECO:0000313" key="12">
    <source>
        <dbReference type="Proteomes" id="UP000471166"/>
    </source>
</evidence>
<keyword evidence="4" id="KW-0067">ATP-binding</keyword>
<dbReference type="InterPro" id="IPR004014">
    <property type="entry name" value="ATPase_P-typ_cation-transptr_N"/>
</dbReference>
<evidence type="ECO:0000256" key="5">
    <source>
        <dbReference type="ARBA" id="ARBA00022967"/>
    </source>
</evidence>
<dbReference type="InterPro" id="IPR018303">
    <property type="entry name" value="ATPase_P-typ_P_site"/>
</dbReference>
<comment type="subcellular location">
    <subcellularLocation>
        <location evidence="1">Cell membrane</location>
        <topology evidence="1">Multi-pass membrane protein</topology>
    </subcellularLocation>
</comment>
<dbReference type="SUPFAM" id="SSF81660">
    <property type="entry name" value="Metal cation-transporting ATPase, ATP-binding domain N"/>
    <property type="match status" value="1"/>
</dbReference>
<evidence type="ECO:0000256" key="8">
    <source>
        <dbReference type="ARBA" id="ARBA00049360"/>
    </source>
</evidence>
<dbReference type="SFLD" id="SFLDS00003">
    <property type="entry name" value="Haloacid_Dehalogenase"/>
    <property type="match status" value="1"/>
</dbReference>
<dbReference type="InterPro" id="IPR023214">
    <property type="entry name" value="HAD_sf"/>
</dbReference>
<dbReference type="Gene3D" id="2.70.150.10">
    <property type="entry name" value="Calcium-transporting ATPase, cytoplasmic transduction domain A"/>
    <property type="match status" value="1"/>
</dbReference>
<dbReference type="SMART" id="SM00831">
    <property type="entry name" value="Cation_ATPase_N"/>
    <property type="match status" value="1"/>
</dbReference>
<feature type="transmembrane region" description="Helical" evidence="9">
    <location>
        <begin position="128"/>
        <end position="147"/>
    </location>
</feature>
<dbReference type="InterPro" id="IPR008250">
    <property type="entry name" value="ATPase_P-typ_transduc_dom_A_sf"/>
</dbReference>
<dbReference type="SFLD" id="SFLDF00027">
    <property type="entry name" value="p-type_atpase"/>
    <property type="match status" value="1"/>
</dbReference>
<evidence type="ECO:0000256" key="9">
    <source>
        <dbReference type="SAM" id="Phobius"/>
    </source>
</evidence>
<dbReference type="Proteomes" id="UP000471166">
    <property type="component" value="Unassembled WGS sequence"/>
</dbReference>
<reference evidence="11 12" key="1">
    <citation type="submission" date="2020-01" db="EMBL/GenBank/DDBJ databases">
        <title>Genetics and antimicrobial susceptibilities of Nocardia species isolated from the soil; a comparison with species isolated from humans.</title>
        <authorList>
            <person name="Carrasco G."/>
            <person name="Monzon S."/>
            <person name="Sansegundo M."/>
            <person name="Garcia E."/>
            <person name="Garrido N."/>
            <person name="Medina M.J."/>
            <person name="Villalon P."/>
            <person name="Ramirez-Arocha A.C."/>
            <person name="Jimenez P."/>
            <person name="Cuesta I."/>
            <person name="Valdezate S."/>
        </authorList>
    </citation>
    <scope>NUCLEOTIDE SEQUENCE [LARGE SCALE GENOMIC DNA]</scope>
    <source>
        <strain evidence="11 12">CNM20110626</strain>
    </source>
</reference>
<comment type="caution">
    <text evidence="11">The sequence shown here is derived from an EMBL/GenBank/DDBJ whole genome shotgun (WGS) entry which is preliminary data.</text>
</comment>
<feature type="transmembrane region" description="Helical" evidence="9">
    <location>
        <begin position="712"/>
        <end position="737"/>
    </location>
</feature>
<keyword evidence="2 9" id="KW-0812">Transmembrane</keyword>
<dbReference type="InterPro" id="IPR006068">
    <property type="entry name" value="ATPase_P-typ_cation-transptr_C"/>
</dbReference>
<dbReference type="InterPro" id="IPR044492">
    <property type="entry name" value="P_typ_ATPase_HD_dom"/>
</dbReference>
<feature type="transmembrane region" description="Helical" evidence="9">
    <location>
        <begin position="278"/>
        <end position="297"/>
    </location>
</feature>
<comment type="catalytic activity">
    <reaction evidence="8">
        <text>ATP + H2O = ADP + phosphate + H(+)</text>
        <dbReference type="Rhea" id="RHEA:13065"/>
        <dbReference type="ChEBI" id="CHEBI:15377"/>
        <dbReference type="ChEBI" id="CHEBI:15378"/>
        <dbReference type="ChEBI" id="CHEBI:30616"/>
        <dbReference type="ChEBI" id="CHEBI:43474"/>
        <dbReference type="ChEBI" id="CHEBI:456216"/>
    </reaction>
</comment>
<feature type="transmembrane region" description="Helical" evidence="9">
    <location>
        <begin position="104"/>
        <end position="122"/>
    </location>
</feature>
<keyword evidence="7 9" id="KW-0472">Membrane</keyword>
<keyword evidence="6 9" id="KW-1133">Transmembrane helix</keyword>
<dbReference type="InterPro" id="IPR036412">
    <property type="entry name" value="HAD-like_sf"/>
</dbReference>
<organism evidence="11 12">
    <name type="scientific">Nocardia cyriacigeorgica</name>
    <dbReference type="NCBI Taxonomy" id="135487"/>
    <lineage>
        <taxon>Bacteria</taxon>
        <taxon>Bacillati</taxon>
        <taxon>Actinomycetota</taxon>
        <taxon>Actinomycetes</taxon>
        <taxon>Mycobacteriales</taxon>
        <taxon>Nocardiaceae</taxon>
        <taxon>Nocardia</taxon>
    </lineage>
</organism>
<dbReference type="PROSITE" id="PS00154">
    <property type="entry name" value="ATPASE_E1_E2"/>
    <property type="match status" value="1"/>
</dbReference>
<dbReference type="GO" id="GO:0005524">
    <property type="term" value="F:ATP binding"/>
    <property type="evidence" value="ECO:0007669"/>
    <property type="project" value="UniProtKB-KW"/>
</dbReference>
<dbReference type="SFLD" id="SFLDG00002">
    <property type="entry name" value="C1.7:_P-type_atpase_like"/>
    <property type="match status" value="1"/>
</dbReference>
<gene>
    <name evidence="11" type="ORF">GV791_16160</name>
</gene>
<dbReference type="GO" id="GO:0005886">
    <property type="term" value="C:plasma membrane"/>
    <property type="evidence" value="ECO:0007669"/>
    <property type="project" value="UniProtKB-SubCell"/>
</dbReference>
<dbReference type="SUPFAM" id="SSF56784">
    <property type="entry name" value="HAD-like"/>
    <property type="match status" value="1"/>
</dbReference>
<evidence type="ECO:0000313" key="11">
    <source>
        <dbReference type="EMBL" id="NEW34078.1"/>
    </source>
</evidence>
<dbReference type="Pfam" id="PF00122">
    <property type="entry name" value="E1-E2_ATPase"/>
    <property type="match status" value="1"/>
</dbReference>
<dbReference type="PRINTS" id="PR00119">
    <property type="entry name" value="CATATPASE"/>
</dbReference>
<dbReference type="NCBIfam" id="TIGR01494">
    <property type="entry name" value="ATPase_P-type"/>
    <property type="match status" value="3"/>
</dbReference>
<accession>A0A6P1CNM0</accession>
<feature type="transmembrane region" description="Helical" evidence="9">
    <location>
        <begin position="874"/>
        <end position="893"/>
    </location>
</feature>
<feature type="transmembrane region" description="Helical" evidence="9">
    <location>
        <begin position="814"/>
        <end position="832"/>
    </location>
</feature>
<sequence length="917" mass="95714">MPTIAFQLPVVSTDEDFGPCPPRRASCWTRRQRLGGIGGARVDVPETRSRALPGSGECTAQPPALSFDSGLTSSQAAARLARHGPNAVPQPPPTRLWQRVARQLRDPLIVVLLAATALTAVIGDWTDMSVILLVIAANTVVGVGQELRADRAITALSELTAPCARVIRDGDQREIPAADVVLGDLLVLAEGDIVPADANVVEAAAMTVDESALTGESIPVDKRTGGRVSAGTIVVRGRGRAVVTSVGAQSATGRIAHLMGKGSGPTPLQKRLLDVGRLLAVVTIVLCVIVLALGLVRGEPVELMVVTAISLAVAAVPESLPAVVTLALAMGARHMAARRALVRRLPAVETLGSVTVLATDKTGTLTEGRMVARKLWTPRSEADISGSGYAPDGAITAGGEVLGPSGPDDVRELLSAAALCNDARLRAPDAEGRGWTALGDPTEAALLAAAARLGLDRTDLDKQFPRIAERPFDSDRKRMSTVHQTPDGHHKVICKGAPEVVLSRSVLLDDPQVLDRAAAWANRLASDGYRVLAVAAAERSEVPVADDDFESGLRLLGLVAIVDPPRSAAAATIRACRRAGIRPIVITGDHPGTAHAIAADLGIVGASERVIDCRQMSHNDLTTGTVFARATPGQKLDIIEALRDNGEVVAMNGDGVNDGPALRRADIGVAMGGRGTEVARQAADLVLADDDLNTVVVAVEEGRRVYANIRRFLVYGLSGGAAEIAVMLAGPFFGLALPLLPAQILWINLLTHGLPGVALGGEPADPKAMGRPPRPPTQSILGAGLWQRVPRIAFVLTAVTLGVALWGYQTDRPWQSMAFFALGAAQLGAALGSRTRPGSMANPMLLVAITAALALQLAGLYLPPLRELLGTEPLGAFELLIVSAVSTLGYAAVRLDRIIHPSRAARAAIALSPPFGR</sequence>
<evidence type="ECO:0000256" key="6">
    <source>
        <dbReference type="ARBA" id="ARBA00022989"/>
    </source>
</evidence>
<dbReference type="Gene3D" id="3.40.50.1000">
    <property type="entry name" value="HAD superfamily/HAD-like"/>
    <property type="match status" value="1"/>
</dbReference>
<feature type="transmembrane region" description="Helical" evidence="9">
    <location>
        <begin position="303"/>
        <end position="329"/>
    </location>
</feature>
<dbReference type="PANTHER" id="PTHR42861">
    <property type="entry name" value="CALCIUM-TRANSPORTING ATPASE"/>
    <property type="match status" value="1"/>
</dbReference>
<evidence type="ECO:0000256" key="3">
    <source>
        <dbReference type="ARBA" id="ARBA00022741"/>
    </source>
</evidence>
<feature type="domain" description="Cation-transporting P-type ATPase N-terminal" evidence="10">
    <location>
        <begin position="57"/>
        <end position="124"/>
    </location>
</feature>
<dbReference type="Pfam" id="PF00690">
    <property type="entry name" value="Cation_ATPase_N"/>
    <property type="match status" value="1"/>
</dbReference>
<dbReference type="AlphaFoldDB" id="A0A6P1CNM0"/>
<dbReference type="Pfam" id="PF00689">
    <property type="entry name" value="Cation_ATPase_C"/>
    <property type="match status" value="1"/>
</dbReference>
<feature type="transmembrane region" description="Helical" evidence="9">
    <location>
        <begin position="844"/>
        <end position="862"/>
    </location>
</feature>
<dbReference type="EMBL" id="JAAGVB010000023">
    <property type="protein sequence ID" value="NEW34078.1"/>
    <property type="molecule type" value="Genomic_DNA"/>
</dbReference>
<dbReference type="InterPro" id="IPR023298">
    <property type="entry name" value="ATPase_P-typ_TM_dom_sf"/>
</dbReference>
<dbReference type="Pfam" id="PF13246">
    <property type="entry name" value="Cation_ATPase"/>
    <property type="match status" value="1"/>
</dbReference>
<keyword evidence="3" id="KW-0547">Nucleotide-binding</keyword>
<evidence type="ECO:0000256" key="7">
    <source>
        <dbReference type="ARBA" id="ARBA00023136"/>
    </source>
</evidence>
<proteinExistence type="predicted"/>
<dbReference type="InterPro" id="IPR023299">
    <property type="entry name" value="ATPase_P-typ_cyto_dom_N"/>
</dbReference>
<evidence type="ECO:0000256" key="1">
    <source>
        <dbReference type="ARBA" id="ARBA00004651"/>
    </source>
</evidence>
<feature type="transmembrane region" description="Helical" evidence="9">
    <location>
        <begin position="789"/>
        <end position="808"/>
    </location>
</feature>
<protein>
    <submittedName>
        <fullName evidence="11">Cation-translocating P-type ATPase</fullName>
    </submittedName>
</protein>
<name>A0A6P1CNM0_9NOCA</name>
<evidence type="ECO:0000256" key="2">
    <source>
        <dbReference type="ARBA" id="ARBA00022692"/>
    </source>
</evidence>
<dbReference type="InterPro" id="IPR001757">
    <property type="entry name" value="P_typ_ATPase"/>
</dbReference>
<evidence type="ECO:0000256" key="4">
    <source>
        <dbReference type="ARBA" id="ARBA00022840"/>
    </source>
</evidence>
<dbReference type="Gene3D" id="1.20.1110.10">
    <property type="entry name" value="Calcium-transporting ATPase, transmembrane domain"/>
    <property type="match status" value="1"/>
</dbReference>
<dbReference type="SUPFAM" id="SSF81665">
    <property type="entry name" value="Calcium ATPase, transmembrane domain M"/>
    <property type="match status" value="1"/>
</dbReference>
<evidence type="ECO:0000259" key="10">
    <source>
        <dbReference type="SMART" id="SM00831"/>
    </source>
</evidence>
<dbReference type="PRINTS" id="PR00120">
    <property type="entry name" value="HATPASE"/>
</dbReference>
<dbReference type="Gene3D" id="3.40.1110.10">
    <property type="entry name" value="Calcium-transporting ATPase, cytoplasmic domain N"/>
    <property type="match status" value="1"/>
</dbReference>
<keyword evidence="5" id="KW-1278">Translocase</keyword>
<dbReference type="InterPro" id="IPR059000">
    <property type="entry name" value="ATPase_P-type_domA"/>
</dbReference>
<dbReference type="SUPFAM" id="SSF81653">
    <property type="entry name" value="Calcium ATPase, transduction domain A"/>
    <property type="match status" value="1"/>
</dbReference>